<dbReference type="STRING" id="742767.HMPREF9456_01204"/>
<dbReference type="OrthoDB" id="9923908at2"/>
<comment type="caution">
    <text evidence="2">The sequence shown here is derived from an EMBL/GenBank/DDBJ whole genome shotgun (WGS) entry which is preliminary data.</text>
</comment>
<evidence type="ECO:0000313" key="2">
    <source>
        <dbReference type="EMBL" id="EGK04176.1"/>
    </source>
</evidence>
<dbReference type="Proteomes" id="UP000006420">
    <property type="component" value="Unassembled WGS sequence"/>
</dbReference>
<sequence length="95" mass="11551">MNEVRNYTFLPYFCALKNVIRIQLEFLVIVSRPTFAYLCGFVKLNILFSCFYMIIFNIIHKRMNTKFDNNRFKISGQLMMLFFTFTMLEEKLLHR</sequence>
<name>F8WZ03_9BACT</name>
<keyword evidence="1" id="KW-0812">Transmembrane</keyword>
<dbReference type="HOGENOM" id="CLU_2368376_0_0_10"/>
<proteinExistence type="predicted"/>
<accession>F8WZ03</accession>
<dbReference type="AlphaFoldDB" id="F8WZ03"/>
<feature type="transmembrane region" description="Helical" evidence="1">
    <location>
        <begin position="35"/>
        <end position="59"/>
    </location>
</feature>
<evidence type="ECO:0000313" key="3">
    <source>
        <dbReference type="Proteomes" id="UP000006420"/>
    </source>
</evidence>
<evidence type="ECO:0000256" key="1">
    <source>
        <dbReference type="SAM" id="Phobius"/>
    </source>
</evidence>
<keyword evidence="1" id="KW-0472">Membrane</keyword>
<keyword evidence="1" id="KW-1133">Transmembrane helix</keyword>
<keyword evidence="3" id="KW-1185">Reference proteome</keyword>
<protein>
    <submittedName>
        <fullName evidence="2">Uncharacterized protein</fullName>
    </submittedName>
</protein>
<reference evidence="2 3" key="1">
    <citation type="submission" date="2011-04" db="EMBL/GenBank/DDBJ databases">
        <title>The Genome Sequence of Dysgonomonas mossii DSM 22836.</title>
        <authorList>
            <consortium name="The Broad Institute Genome Sequencing Platform"/>
            <person name="Earl A."/>
            <person name="Ward D."/>
            <person name="Feldgarden M."/>
            <person name="Gevers D."/>
            <person name="Pudlo N."/>
            <person name="Martens E."/>
            <person name="Allen-Vercoe E."/>
            <person name="Young S.K."/>
            <person name="Zeng Q."/>
            <person name="Gargeya S."/>
            <person name="Fitzgerald M."/>
            <person name="Haas B."/>
            <person name="Abouelleil A."/>
            <person name="Alvarado L."/>
            <person name="Arachchi H.M."/>
            <person name="Berlin A."/>
            <person name="Brown A."/>
            <person name="Chapman S.B."/>
            <person name="Chen Z."/>
            <person name="Dunbar C."/>
            <person name="Freedman E."/>
            <person name="Gearin G."/>
            <person name="Gellesch M."/>
            <person name="Goldberg J."/>
            <person name="Griggs A."/>
            <person name="Gujja S."/>
            <person name="Heiman D."/>
            <person name="Howarth C."/>
            <person name="Larson L."/>
            <person name="Lui A."/>
            <person name="MacDonald P.J.P."/>
            <person name="Mehta T."/>
            <person name="Montmayeur A."/>
            <person name="Murphy C."/>
            <person name="Neiman D."/>
            <person name="Pearson M."/>
            <person name="Priest M."/>
            <person name="Roberts A."/>
            <person name="Saif S."/>
            <person name="Shea T."/>
            <person name="Shenoy N."/>
            <person name="Sisk P."/>
            <person name="Stolte C."/>
            <person name="Sykes S."/>
            <person name="Yandava C."/>
            <person name="Wortman J."/>
            <person name="Nusbaum C."/>
            <person name="Birren B."/>
        </authorList>
    </citation>
    <scope>NUCLEOTIDE SEQUENCE [LARGE SCALE GENOMIC DNA]</scope>
    <source>
        <strain evidence="2 3">DSM 22836</strain>
    </source>
</reference>
<organism evidence="2 3">
    <name type="scientific">Dysgonomonas mossii DSM 22836</name>
    <dbReference type="NCBI Taxonomy" id="742767"/>
    <lineage>
        <taxon>Bacteria</taxon>
        <taxon>Pseudomonadati</taxon>
        <taxon>Bacteroidota</taxon>
        <taxon>Bacteroidia</taxon>
        <taxon>Bacteroidales</taxon>
        <taxon>Dysgonomonadaceae</taxon>
        <taxon>Dysgonomonas</taxon>
    </lineage>
</organism>
<gene>
    <name evidence="2" type="ORF">HMPREF9456_01204</name>
</gene>
<dbReference type="EMBL" id="ADLW01000004">
    <property type="protein sequence ID" value="EGK04176.1"/>
    <property type="molecule type" value="Genomic_DNA"/>
</dbReference>